<feature type="transmembrane region" description="Helical" evidence="1">
    <location>
        <begin position="20"/>
        <end position="40"/>
    </location>
</feature>
<keyword evidence="1" id="KW-0812">Transmembrane</keyword>
<evidence type="ECO:0000256" key="1">
    <source>
        <dbReference type="SAM" id="Phobius"/>
    </source>
</evidence>
<dbReference type="GeneID" id="111452532"/>
<organism evidence="2 3">
    <name type="scientific">Cucurbita moschata</name>
    <name type="common">Winter crookneck squash</name>
    <name type="synonym">Cucurbita pepo var. moschata</name>
    <dbReference type="NCBI Taxonomy" id="3662"/>
    <lineage>
        <taxon>Eukaryota</taxon>
        <taxon>Viridiplantae</taxon>
        <taxon>Streptophyta</taxon>
        <taxon>Embryophyta</taxon>
        <taxon>Tracheophyta</taxon>
        <taxon>Spermatophyta</taxon>
        <taxon>Magnoliopsida</taxon>
        <taxon>eudicotyledons</taxon>
        <taxon>Gunneridae</taxon>
        <taxon>Pentapetalae</taxon>
        <taxon>rosids</taxon>
        <taxon>fabids</taxon>
        <taxon>Cucurbitales</taxon>
        <taxon>Cucurbitaceae</taxon>
        <taxon>Cucurbiteae</taxon>
        <taxon>Cucurbita</taxon>
    </lineage>
</organism>
<evidence type="ECO:0000313" key="3">
    <source>
        <dbReference type="RefSeq" id="XP_022949070.1"/>
    </source>
</evidence>
<gene>
    <name evidence="3" type="primary">LOC111452532</name>
</gene>
<protein>
    <submittedName>
        <fullName evidence="3">Uncharacterized protein LOC111452532</fullName>
    </submittedName>
</protein>
<name>A0A6J1GBR2_CUCMO</name>
<keyword evidence="2" id="KW-1185">Reference proteome</keyword>
<accession>A0A6J1GBR2</accession>
<dbReference type="AlphaFoldDB" id="A0A6J1GBR2"/>
<keyword evidence="1" id="KW-0472">Membrane</keyword>
<reference evidence="3" key="1">
    <citation type="submission" date="2025-08" db="UniProtKB">
        <authorList>
            <consortium name="RefSeq"/>
        </authorList>
    </citation>
    <scope>IDENTIFICATION</scope>
    <source>
        <tissue evidence="3">Young leaves</tissue>
    </source>
</reference>
<sequence>MHNTISHGLFLLVRHAPHLISPLCCLILRLGFTVNLKFNINKSERGTDSKIVKRFSVSGSRGTDSSIQRSIYAESERFADSKIVKQFPVSEYRNRFEHQEIVKMEDFKPLFHREAENLFEKKERIRTRYRYGL</sequence>
<dbReference type="RefSeq" id="XP_022949070.1">
    <property type="nucleotide sequence ID" value="XM_023093302.1"/>
</dbReference>
<dbReference type="Proteomes" id="UP000504609">
    <property type="component" value="Unplaced"/>
</dbReference>
<evidence type="ECO:0000313" key="2">
    <source>
        <dbReference type="Proteomes" id="UP000504609"/>
    </source>
</evidence>
<dbReference type="KEGG" id="cmos:111452532"/>
<proteinExistence type="predicted"/>
<keyword evidence="1" id="KW-1133">Transmembrane helix</keyword>